<keyword evidence="10" id="KW-1185">Reference proteome</keyword>
<proteinExistence type="inferred from homology"/>
<feature type="compositionally biased region" description="Polar residues" evidence="6">
    <location>
        <begin position="527"/>
        <end position="542"/>
    </location>
</feature>
<comment type="subcellular location">
    <subcellularLocation>
        <location evidence="1 4 5">Nucleus</location>
    </subcellularLocation>
</comment>
<gene>
    <name evidence="9" type="ORF">TIFTF001_005615</name>
</gene>
<keyword evidence="5" id="KW-0805">Transcription regulation</keyword>
<evidence type="ECO:0000256" key="3">
    <source>
        <dbReference type="ARBA" id="ARBA00023242"/>
    </source>
</evidence>
<dbReference type="Pfam" id="PF08880">
    <property type="entry name" value="QLQ"/>
    <property type="match status" value="1"/>
</dbReference>
<dbReference type="SMART" id="SM00951">
    <property type="entry name" value="QLQ"/>
    <property type="match status" value="1"/>
</dbReference>
<comment type="function">
    <text evidence="5">Transcription activator.</text>
</comment>
<evidence type="ECO:0000259" key="7">
    <source>
        <dbReference type="PROSITE" id="PS51666"/>
    </source>
</evidence>
<dbReference type="InterPro" id="IPR014978">
    <property type="entry name" value="Gln-Leu-Gln_QLQ"/>
</dbReference>
<evidence type="ECO:0000256" key="2">
    <source>
        <dbReference type="ARBA" id="ARBA00008122"/>
    </source>
</evidence>
<reference evidence="9" key="1">
    <citation type="submission" date="2023-07" db="EMBL/GenBank/DDBJ databases">
        <title>draft genome sequence of fig (Ficus carica).</title>
        <authorList>
            <person name="Takahashi T."/>
            <person name="Nishimura K."/>
        </authorList>
    </citation>
    <scope>NUCLEOTIDE SEQUENCE</scope>
</reference>
<evidence type="ECO:0000256" key="4">
    <source>
        <dbReference type="PROSITE-ProRule" id="PRU01002"/>
    </source>
</evidence>
<evidence type="ECO:0000259" key="8">
    <source>
        <dbReference type="PROSITE" id="PS51667"/>
    </source>
</evidence>
<dbReference type="GO" id="GO:0005524">
    <property type="term" value="F:ATP binding"/>
    <property type="evidence" value="ECO:0007669"/>
    <property type="project" value="UniProtKB-UniRule"/>
</dbReference>
<keyword evidence="5" id="KW-0010">Activator</keyword>
<feature type="short sequence motif" description="Bipartite nuclear localization signal" evidence="4">
    <location>
        <begin position="255"/>
        <end position="265"/>
    </location>
</feature>
<feature type="domain" description="QLQ" evidence="7">
    <location>
        <begin position="181"/>
        <end position="216"/>
    </location>
</feature>
<evidence type="ECO:0000256" key="6">
    <source>
        <dbReference type="SAM" id="MobiDB-lite"/>
    </source>
</evidence>
<dbReference type="PANTHER" id="PTHR31602:SF51">
    <property type="entry name" value="GROWTH-REGULATING FACTOR"/>
    <property type="match status" value="1"/>
</dbReference>
<comment type="similarity">
    <text evidence="2 5">Belongs to the GRF family.</text>
</comment>
<dbReference type="GO" id="GO:0006351">
    <property type="term" value="P:DNA-templated transcription"/>
    <property type="evidence" value="ECO:0007669"/>
    <property type="project" value="UniProtKB-UniRule"/>
</dbReference>
<dbReference type="Pfam" id="PF08879">
    <property type="entry name" value="WRC"/>
    <property type="match status" value="1"/>
</dbReference>
<evidence type="ECO:0000256" key="1">
    <source>
        <dbReference type="ARBA" id="ARBA00004123"/>
    </source>
</evidence>
<dbReference type="InterPro" id="IPR031137">
    <property type="entry name" value="GRF"/>
</dbReference>
<comment type="domain">
    <text evidence="5">The QLQ domain and WRC domain may be involved in protein-protein interaction and DNA-binding, respectively.</text>
</comment>
<feature type="region of interest" description="Disordered" evidence="6">
    <location>
        <begin position="281"/>
        <end position="309"/>
    </location>
</feature>
<evidence type="ECO:0000256" key="5">
    <source>
        <dbReference type="RuleBase" id="RU367127"/>
    </source>
</evidence>
<accession>A0AA88CV34</accession>
<feature type="compositionally biased region" description="Low complexity" evidence="6">
    <location>
        <begin position="543"/>
        <end position="552"/>
    </location>
</feature>
<feature type="region of interest" description="Disordered" evidence="6">
    <location>
        <begin position="520"/>
        <end position="560"/>
    </location>
</feature>
<name>A0AA88CV34_FICCA</name>
<organism evidence="9 10">
    <name type="scientific">Ficus carica</name>
    <name type="common">Common fig</name>
    <dbReference type="NCBI Taxonomy" id="3494"/>
    <lineage>
        <taxon>Eukaryota</taxon>
        <taxon>Viridiplantae</taxon>
        <taxon>Streptophyta</taxon>
        <taxon>Embryophyta</taxon>
        <taxon>Tracheophyta</taxon>
        <taxon>Spermatophyta</taxon>
        <taxon>Magnoliopsida</taxon>
        <taxon>eudicotyledons</taxon>
        <taxon>Gunneridae</taxon>
        <taxon>Pentapetalae</taxon>
        <taxon>rosids</taxon>
        <taxon>fabids</taxon>
        <taxon>Rosales</taxon>
        <taxon>Moraceae</taxon>
        <taxon>Ficeae</taxon>
        <taxon>Ficus</taxon>
    </lineage>
</organism>
<dbReference type="InterPro" id="IPR014977">
    <property type="entry name" value="WRC_dom"/>
</dbReference>
<protein>
    <recommendedName>
        <fullName evidence="5">Growth-regulating factor</fullName>
    </recommendedName>
</protein>
<keyword evidence="5" id="KW-0804">Transcription</keyword>
<feature type="short sequence motif" description="Bipartite nuclear localization signal" evidence="4">
    <location>
        <begin position="283"/>
        <end position="290"/>
    </location>
</feature>
<dbReference type="GO" id="GO:0005634">
    <property type="term" value="C:nucleus"/>
    <property type="evidence" value="ECO:0007669"/>
    <property type="project" value="UniProtKB-SubCell"/>
</dbReference>
<evidence type="ECO:0000313" key="9">
    <source>
        <dbReference type="EMBL" id="GMN35903.1"/>
    </source>
</evidence>
<dbReference type="PANTHER" id="PTHR31602">
    <property type="entry name" value="GROWTH-REGULATING FACTOR 5"/>
    <property type="match status" value="1"/>
</dbReference>
<feature type="compositionally biased region" description="Polar residues" evidence="6">
    <location>
        <begin position="447"/>
        <end position="461"/>
    </location>
</feature>
<feature type="domain" description="WRC" evidence="8">
    <location>
        <begin position="250"/>
        <end position="294"/>
    </location>
</feature>
<dbReference type="EMBL" id="BTGU01000005">
    <property type="protein sequence ID" value="GMN35903.1"/>
    <property type="molecule type" value="Genomic_DNA"/>
</dbReference>
<evidence type="ECO:0000313" key="10">
    <source>
        <dbReference type="Proteomes" id="UP001187192"/>
    </source>
</evidence>
<sequence length="573" mass="61634">MDFGLGAGLDHGLGLSSSSSSSSSHIFSSSSDKTLYGSGFCSNNKLERSEGGAALGDVYWRSSKLSKTNSCDADFSASTKAMLLLHDQKNTANLLLRSNSTSLSFLDTTAAAAAAGGGHPQHQMLSFSSPKPEPFLLDKTSQNASLPYFPHSLSAYNTRNITGFNSGSLVNGVNMHEENGPFTPSQWMELEQQALIYKYITANVPIPSNLLIPIRKAFESVAFSSFPAGLLRPNSLGWGAFHLGFSNNSDPEPGRCRRTDGKKWRCSRDAVADQKYCERHMNRGRHRSRKPVEGQTGHSLAGANAAAATPTTTTTSTVALLGCAASNSHTSNNNNQIHHQSFEIGASDSSAAATTHNMNRMQSSHGGLSLLSKNSLFSNPKHQIPYEESSRSSDQFGIVKNSESQNPLRQFIDVDWPNKNNHTKSNNYHHTTVTNWPESDRTQLSMSISGVSSSERNTASADHQHHQQRQALNLIPMSWESSLGGPLGEVLHHTNNNNNNVDSGECKRPLSSSVLNLMTEGWDSSPPMGSSPTGVLQKTAFGSLSNSSAGSSPRADNHKDVLASAHLNSSSSL</sequence>
<dbReference type="GO" id="GO:0099402">
    <property type="term" value="P:plant organ development"/>
    <property type="evidence" value="ECO:0007669"/>
    <property type="project" value="UniProtKB-ARBA"/>
</dbReference>
<dbReference type="AlphaFoldDB" id="A0AA88CV34"/>
<feature type="region of interest" description="Disordered" evidence="6">
    <location>
        <begin position="447"/>
        <end position="469"/>
    </location>
</feature>
<comment type="caution">
    <text evidence="9">The sequence shown here is derived from an EMBL/GenBank/DDBJ whole genome shotgun (WGS) entry which is preliminary data.</text>
</comment>
<keyword evidence="3 4" id="KW-0539">Nucleus</keyword>
<dbReference type="PROSITE" id="PS51666">
    <property type="entry name" value="QLQ"/>
    <property type="match status" value="1"/>
</dbReference>
<dbReference type="GO" id="GO:0006355">
    <property type="term" value="P:regulation of DNA-templated transcription"/>
    <property type="evidence" value="ECO:0007669"/>
    <property type="project" value="InterPro"/>
</dbReference>
<dbReference type="PROSITE" id="PS51667">
    <property type="entry name" value="WRC"/>
    <property type="match status" value="1"/>
</dbReference>
<dbReference type="Proteomes" id="UP001187192">
    <property type="component" value="Unassembled WGS sequence"/>
</dbReference>